<keyword evidence="2" id="KW-0119">Carbohydrate metabolism</keyword>
<dbReference type="InterPro" id="IPR037171">
    <property type="entry name" value="NagB/RpiA_transferase-like"/>
</dbReference>
<dbReference type="AlphaFoldDB" id="A0A3D9S5V3"/>
<feature type="domain" description="Glucosamine/galactosamine-6-phosphate isomerase" evidence="3">
    <location>
        <begin position="8"/>
        <end position="226"/>
    </location>
</feature>
<dbReference type="GO" id="GO:0005975">
    <property type="term" value="P:carbohydrate metabolic process"/>
    <property type="evidence" value="ECO:0007669"/>
    <property type="project" value="InterPro"/>
</dbReference>
<dbReference type="EMBL" id="QTTN01000016">
    <property type="protein sequence ID" value="REE83942.1"/>
    <property type="molecule type" value="Genomic_DNA"/>
</dbReference>
<dbReference type="Gene3D" id="3.40.50.1360">
    <property type="match status" value="1"/>
</dbReference>
<dbReference type="RefSeq" id="WP_116189856.1">
    <property type="nucleotide sequence ID" value="NZ_QTTN01000016.1"/>
</dbReference>
<dbReference type="GO" id="GO:0005737">
    <property type="term" value="C:cytoplasm"/>
    <property type="evidence" value="ECO:0007669"/>
    <property type="project" value="TreeGrafter"/>
</dbReference>
<dbReference type="PANTHER" id="PTHR11280:SF5">
    <property type="entry name" value="GLUCOSAMINE-6-PHOSPHATE ISOMERASE"/>
    <property type="match status" value="1"/>
</dbReference>
<dbReference type="CDD" id="cd01399">
    <property type="entry name" value="GlcN6P_deaminase"/>
    <property type="match status" value="1"/>
</dbReference>
<name>A0A3D9S5V3_9BACL</name>
<reference evidence="4 5" key="1">
    <citation type="submission" date="2018-08" db="EMBL/GenBank/DDBJ databases">
        <title>Genomic Encyclopedia of Type Strains, Phase III (KMG-III): the genomes of soil and plant-associated and newly described type strains.</title>
        <authorList>
            <person name="Whitman W."/>
        </authorList>
    </citation>
    <scope>NUCLEOTIDE SEQUENCE [LARGE SCALE GENOMIC DNA]</scope>
    <source>
        <strain evidence="4 5">CGMCC 1.10966</strain>
    </source>
</reference>
<proteinExistence type="predicted"/>
<evidence type="ECO:0000256" key="2">
    <source>
        <dbReference type="ARBA" id="ARBA00023277"/>
    </source>
</evidence>
<dbReference type="GO" id="GO:0042802">
    <property type="term" value="F:identical protein binding"/>
    <property type="evidence" value="ECO:0007669"/>
    <property type="project" value="TreeGrafter"/>
</dbReference>
<keyword evidence="5" id="KW-1185">Reference proteome</keyword>
<evidence type="ECO:0000256" key="1">
    <source>
        <dbReference type="ARBA" id="ARBA00022801"/>
    </source>
</evidence>
<dbReference type="PANTHER" id="PTHR11280">
    <property type="entry name" value="GLUCOSAMINE-6-PHOSPHATE ISOMERASE"/>
    <property type="match status" value="1"/>
</dbReference>
<dbReference type="GO" id="GO:0004342">
    <property type="term" value="F:glucosamine-6-phosphate deaminase activity"/>
    <property type="evidence" value="ECO:0007669"/>
    <property type="project" value="InterPro"/>
</dbReference>
<dbReference type="GO" id="GO:0006046">
    <property type="term" value="P:N-acetylglucosamine catabolic process"/>
    <property type="evidence" value="ECO:0007669"/>
    <property type="project" value="TreeGrafter"/>
</dbReference>
<dbReference type="Proteomes" id="UP000256304">
    <property type="component" value="Unassembled WGS sequence"/>
</dbReference>
<accession>A0A3D9S5V3</accession>
<dbReference type="InterPro" id="IPR006148">
    <property type="entry name" value="Glc/Gal-6P_isomerase"/>
</dbReference>
<dbReference type="InterPro" id="IPR004547">
    <property type="entry name" value="Glucosamine6P_isomerase"/>
</dbReference>
<evidence type="ECO:0000313" key="5">
    <source>
        <dbReference type="Proteomes" id="UP000256304"/>
    </source>
</evidence>
<dbReference type="OrthoDB" id="9791139at2"/>
<evidence type="ECO:0000259" key="3">
    <source>
        <dbReference type="Pfam" id="PF01182"/>
    </source>
</evidence>
<dbReference type="Pfam" id="PF01182">
    <property type="entry name" value="Glucosamine_iso"/>
    <property type="match status" value="1"/>
</dbReference>
<keyword evidence="1" id="KW-0378">Hydrolase</keyword>
<dbReference type="GO" id="GO:0006043">
    <property type="term" value="P:glucosamine catabolic process"/>
    <property type="evidence" value="ECO:0007669"/>
    <property type="project" value="TreeGrafter"/>
</dbReference>
<comment type="caution">
    <text evidence="4">The sequence shown here is derived from an EMBL/GenBank/DDBJ whole genome shotgun (WGS) entry which is preliminary data.</text>
</comment>
<organism evidence="4 5">
    <name type="scientific">Paenibacillus taihuensis</name>
    <dbReference type="NCBI Taxonomy" id="1156355"/>
    <lineage>
        <taxon>Bacteria</taxon>
        <taxon>Bacillati</taxon>
        <taxon>Bacillota</taxon>
        <taxon>Bacilli</taxon>
        <taxon>Bacillales</taxon>
        <taxon>Paenibacillaceae</taxon>
        <taxon>Paenibacillus</taxon>
    </lineage>
</organism>
<evidence type="ECO:0000313" key="4">
    <source>
        <dbReference type="EMBL" id="REE83942.1"/>
    </source>
</evidence>
<sequence>MKFEVMTTDQIAARIADLLEEQLKQKPDSVLGMTTGSSPIKYGIFQEWIRREEAGELDFAGATFVNPDELIGIAPDHPESYYTFMQEHLFQHLRTKRGAAHIPDGSAADLEQECKRFDQVLRDLQFVDWQLMGLGLNGHIAFIEPADSIPVTTYVADIYEQNRPSGSVHFSTPEEVPSRTITIGLEAVMKSRSIVLVAAGANKADIVAEAFQGPVTTRVPASLLQLHPNVTVILDEGSAKRLAL</sequence>
<protein>
    <submittedName>
        <fullName evidence="4">Glucosamine-6-phosphate deaminase</fullName>
    </submittedName>
</protein>
<dbReference type="SUPFAM" id="SSF100950">
    <property type="entry name" value="NagB/RpiA/CoA transferase-like"/>
    <property type="match status" value="1"/>
</dbReference>
<gene>
    <name evidence="4" type="ORF">A8990_116121</name>
</gene>
<dbReference type="GO" id="GO:0019262">
    <property type="term" value="P:N-acetylneuraminate catabolic process"/>
    <property type="evidence" value="ECO:0007669"/>
    <property type="project" value="TreeGrafter"/>
</dbReference>